<dbReference type="InterPro" id="IPR043128">
    <property type="entry name" value="Rev_trsase/Diguanyl_cyclase"/>
</dbReference>
<feature type="domain" description="PAC" evidence="5">
    <location>
        <begin position="94"/>
        <end position="147"/>
    </location>
</feature>
<dbReference type="CDD" id="cd00130">
    <property type="entry name" value="PAS"/>
    <property type="match status" value="1"/>
</dbReference>
<protein>
    <recommendedName>
        <fullName evidence="2">diguanylate cyclase</fullName>
        <ecNumber evidence="2">2.7.7.65</ecNumber>
    </recommendedName>
</protein>
<dbReference type="EC" id="2.7.7.65" evidence="2"/>
<dbReference type="PANTHER" id="PTHR45138:SF9">
    <property type="entry name" value="DIGUANYLATE CYCLASE DGCM-RELATED"/>
    <property type="match status" value="1"/>
</dbReference>
<dbReference type="InterPro" id="IPR035965">
    <property type="entry name" value="PAS-like_dom_sf"/>
</dbReference>
<dbReference type="CDD" id="cd01949">
    <property type="entry name" value="GGDEF"/>
    <property type="match status" value="1"/>
</dbReference>
<dbReference type="SMART" id="SM00267">
    <property type="entry name" value="GGDEF"/>
    <property type="match status" value="1"/>
</dbReference>
<dbReference type="PROSITE" id="PS50113">
    <property type="entry name" value="PAC"/>
    <property type="match status" value="1"/>
</dbReference>
<keyword evidence="8" id="KW-1185">Reference proteome</keyword>
<dbReference type="InterPro" id="IPR000014">
    <property type="entry name" value="PAS"/>
</dbReference>
<comment type="catalytic activity">
    <reaction evidence="3">
        <text>2 GTP = 3',3'-c-di-GMP + 2 diphosphate</text>
        <dbReference type="Rhea" id="RHEA:24898"/>
        <dbReference type="ChEBI" id="CHEBI:33019"/>
        <dbReference type="ChEBI" id="CHEBI:37565"/>
        <dbReference type="ChEBI" id="CHEBI:58805"/>
        <dbReference type="EC" id="2.7.7.65"/>
    </reaction>
</comment>
<evidence type="ECO:0000256" key="4">
    <source>
        <dbReference type="SAM" id="Coils"/>
    </source>
</evidence>
<evidence type="ECO:0000256" key="2">
    <source>
        <dbReference type="ARBA" id="ARBA00012528"/>
    </source>
</evidence>
<dbReference type="GO" id="GO:0052621">
    <property type="term" value="F:diguanylate cyclase activity"/>
    <property type="evidence" value="ECO:0007669"/>
    <property type="project" value="UniProtKB-EC"/>
</dbReference>
<comment type="cofactor">
    <cofactor evidence="1">
        <name>Mg(2+)</name>
        <dbReference type="ChEBI" id="CHEBI:18420"/>
    </cofactor>
</comment>
<dbReference type="SMART" id="SM00086">
    <property type="entry name" value="PAC"/>
    <property type="match status" value="1"/>
</dbReference>
<reference evidence="7 8" key="1">
    <citation type="submission" date="2016-10" db="EMBL/GenBank/DDBJ databases">
        <authorList>
            <person name="de Groot N.N."/>
        </authorList>
    </citation>
    <scope>NUCLEOTIDE SEQUENCE [LARGE SCALE GENOMIC DNA]</scope>
    <source>
        <strain evidence="7 8">DSM 22012</strain>
    </source>
</reference>
<dbReference type="Gene3D" id="3.30.70.270">
    <property type="match status" value="1"/>
</dbReference>
<dbReference type="OrthoDB" id="9776960at2"/>
<dbReference type="Pfam" id="PF08447">
    <property type="entry name" value="PAS_3"/>
    <property type="match status" value="1"/>
</dbReference>
<dbReference type="InterPro" id="IPR001610">
    <property type="entry name" value="PAC"/>
</dbReference>
<sequence length="351" mass="40582">MEQRKPVITYTHTSLEAADATLNNLLDLIVEGTWDWSRSSGEVKRSPGWYRMLGFEVGVFREDVFTWENLIHPDDYQRVMQNFEQFTSGQIDNYSIDYRCKKCDGNYLWITDNAQIIERDPNGVVTRIIGAHLDIHERKTAQLELFEQNRLLRADNVTLEKLITQKARELEIRNRELQQKVLEIELISNTDPLTQVPNRKKFEEELLNEKCRSDRYGHELSVAMLDIDHFKNINDTFGHETGDRVLKKLAAFVTENIREIDFFARWGGEEFVLIFPDVGLEGAVSCAQKLRQLIAEHELYPGFKITCSFGVTAYHSGDSLDDLFSRIDNALYVAKNSGRDQVVELRAKALT</sequence>
<organism evidence="7 8">
    <name type="scientific">Marinobacterium lutimaris</name>
    <dbReference type="NCBI Taxonomy" id="568106"/>
    <lineage>
        <taxon>Bacteria</taxon>
        <taxon>Pseudomonadati</taxon>
        <taxon>Pseudomonadota</taxon>
        <taxon>Gammaproteobacteria</taxon>
        <taxon>Oceanospirillales</taxon>
        <taxon>Oceanospirillaceae</taxon>
        <taxon>Marinobacterium</taxon>
    </lineage>
</organism>
<evidence type="ECO:0000313" key="8">
    <source>
        <dbReference type="Proteomes" id="UP000236745"/>
    </source>
</evidence>
<dbReference type="SUPFAM" id="SSF55073">
    <property type="entry name" value="Nucleotide cyclase"/>
    <property type="match status" value="1"/>
</dbReference>
<gene>
    <name evidence="7" type="ORF">SAMN05444390_103298</name>
</gene>
<dbReference type="InterPro" id="IPR050469">
    <property type="entry name" value="Diguanylate_Cyclase"/>
</dbReference>
<dbReference type="RefSeq" id="WP_104004138.1">
    <property type="nucleotide sequence ID" value="NZ_FNVQ01000003.1"/>
</dbReference>
<dbReference type="PANTHER" id="PTHR45138">
    <property type="entry name" value="REGULATORY COMPONENTS OF SENSORY TRANSDUCTION SYSTEM"/>
    <property type="match status" value="1"/>
</dbReference>
<accession>A0A1H6C9G0</accession>
<dbReference type="FunFam" id="3.30.70.270:FF:000001">
    <property type="entry name" value="Diguanylate cyclase domain protein"/>
    <property type="match status" value="1"/>
</dbReference>
<dbReference type="InterPro" id="IPR000700">
    <property type="entry name" value="PAS-assoc_C"/>
</dbReference>
<evidence type="ECO:0000256" key="1">
    <source>
        <dbReference type="ARBA" id="ARBA00001946"/>
    </source>
</evidence>
<proteinExistence type="predicted"/>
<dbReference type="GO" id="GO:0043709">
    <property type="term" value="P:cell adhesion involved in single-species biofilm formation"/>
    <property type="evidence" value="ECO:0007669"/>
    <property type="project" value="TreeGrafter"/>
</dbReference>
<evidence type="ECO:0000259" key="6">
    <source>
        <dbReference type="PROSITE" id="PS50887"/>
    </source>
</evidence>
<dbReference type="Pfam" id="PF00990">
    <property type="entry name" value="GGDEF"/>
    <property type="match status" value="1"/>
</dbReference>
<evidence type="ECO:0000259" key="5">
    <source>
        <dbReference type="PROSITE" id="PS50113"/>
    </source>
</evidence>
<dbReference type="Gene3D" id="3.30.450.20">
    <property type="entry name" value="PAS domain"/>
    <property type="match status" value="1"/>
</dbReference>
<dbReference type="InterPro" id="IPR000160">
    <property type="entry name" value="GGDEF_dom"/>
</dbReference>
<dbReference type="NCBIfam" id="TIGR00254">
    <property type="entry name" value="GGDEF"/>
    <property type="match status" value="1"/>
</dbReference>
<dbReference type="Proteomes" id="UP000236745">
    <property type="component" value="Unassembled WGS sequence"/>
</dbReference>
<evidence type="ECO:0000313" key="7">
    <source>
        <dbReference type="EMBL" id="SEG69533.1"/>
    </source>
</evidence>
<evidence type="ECO:0000256" key="3">
    <source>
        <dbReference type="ARBA" id="ARBA00034247"/>
    </source>
</evidence>
<feature type="domain" description="GGDEF" evidence="6">
    <location>
        <begin position="218"/>
        <end position="347"/>
    </location>
</feature>
<dbReference type="GO" id="GO:1902201">
    <property type="term" value="P:negative regulation of bacterial-type flagellum-dependent cell motility"/>
    <property type="evidence" value="ECO:0007669"/>
    <property type="project" value="TreeGrafter"/>
</dbReference>
<dbReference type="SUPFAM" id="SSF55785">
    <property type="entry name" value="PYP-like sensor domain (PAS domain)"/>
    <property type="match status" value="1"/>
</dbReference>
<dbReference type="PROSITE" id="PS50887">
    <property type="entry name" value="GGDEF"/>
    <property type="match status" value="1"/>
</dbReference>
<dbReference type="NCBIfam" id="TIGR00229">
    <property type="entry name" value="sensory_box"/>
    <property type="match status" value="1"/>
</dbReference>
<keyword evidence="4" id="KW-0175">Coiled coil</keyword>
<dbReference type="GO" id="GO:0005886">
    <property type="term" value="C:plasma membrane"/>
    <property type="evidence" value="ECO:0007669"/>
    <property type="project" value="TreeGrafter"/>
</dbReference>
<dbReference type="InterPro" id="IPR029787">
    <property type="entry name" value="Nucleotide_cyclase"/>
</dbReference>
<dbReference type="InterPro" id="IPR013655">
    <property type="entry name" value="PAS_fold_3"/>
</dbReference>
<feature type="coiled-coil region" evidence="4">
    <location>
        <begin position="160"/>
        <end position="187"/>
    </location>
</feature>
<dbReference type="AlphaFoldDB" id="A0A1H6C9G0"/>
<dbReference type="EMBL" id="FNVQ01000003">
    <property type="protein sequence ID" value="SEG69533.1"/>
    <property type="molecule type" value="Genomic_DNA"/>
</dbReference>
<name>A0A1H6C9G0_9GAMM</name>